<keyword evidence="2" id="KW-1185">Reference proteome</keyword>
<dbReference type="Proteomes" id="UP000298652">
    <property type="component" value="Chromosome 8"/>
</dbReference>
<name>A0A4U6TIV8_SETVI</name>
<gene>
    <name evidence="1" type="ORF">SEVIR_8G238600v2</name>
</gene>
<dbReference type="EMBL" id="CM016559">
    <property type="protein sequence ID" value="TKW02361.1"/>
    <property type="molecule type" value="Genomic_DNA"/>
</dbReference>
<evidence type="ECO:0000313" key="2">
    <source>
        <dbReference type="Proteomes" id="UP000298652"/>
    </source>
</evidence>
<sequence length="110" mass="12214">MSSPCPPISFRAIRARNRALEHLFGQLRRPRHRSPPPAAFSASAALPPMSATVGSRSDGPQRVNRIAYRSIAPRRVAFALKPLPFPQINSQSNLVQKYLCFGPIFFQFGP</sequence>
<dbReference type="AlphaFoldDB" id="A0A4U6TIV8"/>
<proteinExistence type="predicted"/>
<dbReference type="Gramene" id="TKW02361">
    <property type="protein sequence ID" value="TKW02361"/>
    <property type="gene ID" value="SEVIR_8G238600v2"/>
</dbReference>
<evidence type="ECO:0000313" key="1">
    <source>
        <dbReference type="EMBL" id="TKW02361.1"/>
    </source>
</evidence>
<organism evidence="1 2">
    <name type="scientific">Setaria viridis</name>
    <name type="common">Green bristlegrass</name>
    <name type="synonym">Setaria italica subsp. viridis</name>
    <dbReference type="NCBI Taxonomy" id="4556"/>
    <lineage>
        <taxon>Eukaryota</taxon>
        <taxon>Viridiplantae</taxon>
        <taxon>Streptophyta</taxon>
        <taxon>Embryophyta</taxon>
        <taxon>Tracheophyta</taxon>
        <taxon>Spermatophyta</taxon>
        <taxon>Magnoliopsida</taxon>
        <taxon>Liliopsida</taxon>
        <taxon>Poales</taxon>
        <taxon>Poaceae</taxon>
        <taxon>PACMAD clade</taxon>
        <taxon>Panicoideae</taxon>
        <taxon>Panicodae</taxon>
        <taxon>Paniceae</taxon>
        <taxon>Cenchrinae</taxon>
        <taxon>Setaria</taxon>
    </lineage>
</organism>
<accession>A0A4U6TIV8</accession>
<reference evidence="1" key="1">
    <citation type="submission" date="2019-03" db="EMBL/GenBank/DDBJ databases">
        <title>WGS assembly of Setaria viridis.</title>
        <authorList>
            <person name="Huang P."/>
            <person name="Jenkins J."/>
            <person name="Grimwood J."/>
            <person name="Barry K."/>
            <person name="Healey A."/>
            <person name="Mamidi S."/>
            <person name="Sreedasyam A."/>
            <person name="Shu S."/>
            <person name="Feldman M."/>
            <person name="Wu J."/>
            <person name="Yu Y."/>
            <person name="Chen C."/>
            <person name="Johnson J."/>
            <person name="Rokhsar D."/>
            <person name="Baxter I."/>
            <person name="Schmutz J."/>
            <person name="Brutnell T."/>
            <person name="Kellogg E."/>
        </authorList>
    </citation>
    <scope>NUCLEOTIDE SEQUENCE [LARGE SCALE GENOMIC DNA]</scope>
</reference>
<protein>
    <submittedName>
        <fullName evidence="1">Uncharacterized protein</fullName>
    </submittedName>
</protein>